<dbReference type="AlphaFoldDB" id="A0A4R4RDW4"/>
<evidence type="ECO:0000313" key="2">
    <source>
        <dbReference type="Proteomes" id="UP000295621"/>
    </source>
</evidence>
<gene>
    <name evidence="1" type="ORF">E1212_24515</name>
</gene>
<evidence type="ECO:0000313" key="1">
    <source>
        <dbReference type="EMBL" id="TDC47364.1"/>
    </source>
</evidence>
<keyword evidence="2" id="KW-1185">Reference proteome</keyword>
<name>A0A4R4RDW4_9ACTN</name>
<organism evidence="1 2">
    <name type="scientific">Jiangella ureilytica</name>
    <dbReference type="NCBI Taxonomy" id="2530374"/>
    <lineage>
        <taxon>Bacteria</taxon>
        <taxon>Bacillati</taxon>
        <taxon>Actinomycetota</taxon>
        <taxon>Actinomycetes</taxon>
        <taxon>Jiangellales</taxon>
        <taxon>Jiangellaceae</taxon>
        <taxon>Jiangella</taxon>
    </lineage>
</organism>
<sequence>MNRRRRFFLRSFSAISARIAERSDNSCARSENLSAATASESATRGTTSCSSVSLAWLAAGPTFSRAA</sequence>
<proteinExistence type="predicted"/>
<accession>A0A4R4RDW4</accession>
<protein>
    <submittedName>
        <fullName evidence="1">Uncharacterized protein</fullName>
    </submittedName>
</protein>
<dbReference type="Proteomes" id="UP000295621">
    <property type="component" value="Unassembled WGS sequence"/>
</dbReference>
<reference evidence="1 2" key="1">
    <citation type="submission" date="2019-02" db="EMBL/GenBank/DDBJ databases">
        <title>Draft genome sequences of novel Actinobacteria.</title>
        <authorList>
            <person name="Sahin N."/>
            <person name="Ay H."/>
            <person name="Saygin H."/>
        </authorList>
    </citation>
    <scope>NUCLEOTIDE SEQUENCE [LARGE SCALE GENOMIC DNA]</scope>
    <source>
        <strain evidence="1 2">KC603</strain>
    </source>
</reference>
<comment type="caution">
    <text evidence="1">The sequence shown here is derived from an EMBL/GenBank/DDBJ whole genome shotgun (WGS) entry which is preliminary data.</text>
</comment>
<dbReference type="EMBL" id="SMKL01000076">
    <property type="protein sequence ID" value="TDC47364.1"/>
    <property type="molecule type" value="Genomic_DNA"/>
</dbReference>